<evidence type="ECO:0000313" key="6">
    <source>
        <dbReference type="EMBL" id="SDP15842.1"/>
    </source>
</evidence>
<dbReference type="InterPro" id="IPR029061">
    <property type="entry name" value="THDP-binding"/>
</dbReference>
<dbReference type="EMBL" id="JACKWY010000001">
    <property type="protein sequence ID" value="MBB6713198.1"/>
    <property type="molecule type" value="Genomic_DNA"/>
</dbReference>
<keyword evidence="3" id="KW-0786">Thiamine pyrophosphate</keyword>
<evidence type="ECO:0000313" key="5">
    <source>
        <dbReference type="EMBL" id="MBB6713198.1"/>
    </source>
</evidence>
<evidence type="ECO:0000259" key="4">
    <source>
        <dbReference type="Pfam" id="PF00456"/>
    </source>
</evidence>
<dbReference type="Proteomes" id="UP000198597">
    <property type="component" value="Unassembled WGS sequence"/>
</dbReference>
<dbReference type="Gene3D" id="3.40.50.970">
    <property type="match status" value="1"/>
</dbReference>
<proteinExistence type="inferred from homology"/>
<evidence type="ECO:0000313" key="7">
    <source>
        <dbReference type="Proteomes" id="UP000198597"/>
    </source>
</evidence>
<feature type="domain" description="Transketolase N-terminal" evidence="4">
    <location>
        <begin position="13"/>
        <end position="266"/>
    </location>
</feature>
<dbReference type="RefSeq" id="WP_089967173.1">
    <property type="nucleotide sequence ID" value="NZ_FNJM01000002.1"/>
</dbReference>
<dbReference type="PANTHER" id="PTHR47514">
    <property type="entry name" value="TRANSKETOLASE N-TERMINAL SECTION-RELATED"/>
    <property type="match status" value="1"/>
</dbReference>
<evidence type="ECO:0000256" key="3">
    <source>
        <dbReference type="ARBA" id="ARBA00023052"/>
    </source>
</evidence>
<organism evidence="6 7">
    <name type="scientific">Clostridium gasigenes</name>
    <dbReference type="NCBI Taxonomy" id="94869"/>
    <lineage>
        <taxon>Bacteria</taxon>
        <taxon>Bacillati</taxon>
        <taxon>Bacillota</taxon>
        <taxon>Clostridia</taxon>
        <taxon>Eubacteriales</taxon>
        <taxon>Clostridiaceae</taxon>
        <taxon>Clostridium</taxon>
    </lineage>
</organism>
<dbReference type="EMBL" id="FNJM01000002">
    <property type="protein sequence ID" value="SDP15842.1"/>
    <property type="molecule type" value="Genomic_DNA"/>
</dbReference>
<sequence length="272" mass="30143">MRIEELNFLKERSNEVRRLLVQEIHSAGKGHYGGSLSIVDVLVLLYNKEMNIDVKNPKMEGRDRFVLSKGHAGPALYATLADKGYLEKEALLTLNKENTLLPSHCDMNRTNGIDMTTGSLGQGISCAVGMAKASKIKKDNAYIYCAIGDGECNEGQVWEAALAASSFKLNNLILFVDYNKMQLDGQLVDIVDMGKMDKKWEAFGFFVKNVDGHNMQEMHEAIVEGKKQDKPVAIILNTIKGKGVSVIEEAGYKNHSMGLTEEQLTKALEDLK</sequence>
<reference evidence="5 8" key="2">
    <citation type="submission" date="2020-08" db="EMBL/GenBank/DDBJ databases">
        <title>Clostridia isolated from Swiss meat.</title>
        <authorList>
            <person name="Wambui J."/>
            <person name="Stevens M.J.A."/>
            <person name="Stephan R."/>
        </authorList>
    </citation>
    <scope>NUCLEOTIDE SEQUENCE [LARGE SCALE GENOMIC DNA]</scope>
    <source>
        <strain evidence="5 8">CM001</strain>
    </source>
</reference>
<gene>
    <name evidence="5" type="ORF">H7E68_00445</name>
    <name evidence="6" type="ORF">SAMN04488529_102331</name>
</gene>
<dbReference type="InterPro" id="IPR005474">
    <property type="entry name" value="Transketolase_N"/>
</dbReference>
<dbReference type="PANTHER" id="PTHR47514:SF1">
    <property type="entry name" value="TRANSKETOLASE N-TERMINAL SECTION-RELATED"/>
    <property type="match status" value="1"/>
</dbReference>
<evidence type="ECO:0000313" key="8">
    <source>
        <dbReference type="Proteomes" id="UP000585258"/>
    </source>
</evidence>
<protein>
    <submittedName>
        <fullName evidence="6">Transketolase</fullName>
    </submittedName>
</protein>
<dbReference type="Pfam" id="PF00456">
    <property type="entry name" value="Transketolase_N"/>
    <property type="match status" value="1"/>
</dbReference>
<dbReference type="OrthoDB" id="8732661at2"/>
<dbReference type="SUPFAM" id="SSF52518">
    <property type="entry name" value="Thiamin diphosphate-binding fold (THDP-binding)"/>
    <property type="match status" value="1"/>
</dbReference>
<dbReference type="STRING" id="94869.SAMN04488529_102331"/>
<keyword evidence="7" id="KW-1185">Reference proteome</keyword>
<accession>A0A1H0QES7</accession>
<evidence type="ECO:0000256" key="1">
    <source>
        <dbReference type="ARBA" id="ARBA00001964"/>
    </source>
</evidence>
<dbReference type="Proteomes" id="UP000585258">
    <property type="component" value="Unassembled WGS sequence"/>
</dbReference>
<comment type="similarity">
    <text evidence="2">Belongs to the transketolase family.</text>
</comment>
<reference evidence="6 7" key="1">
    <citation type="submission" date="2016-10" db="EMBL/GenBank/DDBJ databases">
        <authorList>
            <person name="de Groot N.N."/>
        </authorList>
    </citation>
    <scope>NUCLEOTIDE SEQUENCE [LARGE SCALE GENOMIC DNA]</scope>
    <source>
        <strain evidence="6 7">DSM 12272</strain>
    </source>
</reference>
<name>A0A1H0QES7_9CLOT</name>
<dbReference type="AlphaFoldDB" id="A0A1H0QES7"/>
<comment type="cofactor">
    <cofactor evidence="1">
        <name>thiamine diphosphate</name>
        <dbReference type="ChEBI" id="CHEBI:58937"/>
    </cofactor>
</comment>
<dbReference type="CDD" id="cd02012">
    <property type="entry name" value="TPP_TK"/>
    <property type="match status" value="1"/>
</dbReference>
<evidence type="ECO:0000256" key="2">
    <source>
        <dbReference type="ARBA" id="ARBA00007131"/>
    </source>
</evidence>